<dbReference type="CDD" id="cd06558">
    <property type="entry name" value="crotonase-like"/>
    <property type="match status" value="1"/>
</dbReference>
<organism evidence="1 2">
    <name type="scientific">Mycolicibacter hiberniae</name>
    <dbReference type="NCBI Taxonomy" id="29314"/>
    <lineage>
        <taxon>Bacteria</taxon>
        <taxon>Bacillati</taxon>
        <taxon>Actinomycetota</taxon>
        <taxon>Actinomycetes</taxon>
        <taxon>Mycobacteriales</taxon>
        <taxon>Mycobacteriaceae</taxon>
        <taxon>Mycolicibacter</taxon>
    </lineage>
</organism>
<dbReference type="GO" id="GO:0003824">
    <property type="term" value="F:catalytic activity"/>
    <property type="evidence" value="ECO:0007669"/>
    <property type="project" value="UniProtKB-ARBA"/>
</dbReference>
<evidence type="ECO:0008006" key="3">
    <source>
        <dbReference type="Google" id="ProtNLM"/>
    </source>
</evidence>
<sequence>MEGHSAIVTDYERLIVQKSGGIGWLILNRPEAGNAFDALMLDELEHAWADLEADPDVRVIVNTANGRRSAPAWTSYRWRATGTPCASTPGGPGTPS</sequence>
<dbReference type="AlphaFoldDB" id="A0A7I7X020"/>
<gene>
    <name evidence="1" type="ORF">MHIB_00060</name>
</gene>
<protein>
    <recommendedName>
        <fullName evidence="3">Enoyl-CoA hydratase</fullName>
    </recommendedName>
</protein>
<dbReference type="EMBL" id="AP022609">
    <property type="protein sequence ID" value="BBZ21588.1"/>
    <property type="molecule type" value="Genomic_DNA"/>
</dbReference>
<dbReference type="SUPFAM" id="SSF52096">
    <property type="entry name" value="ClpP/crotonase"/>
    <property type="match status" value="1"/>
</dbReference>
<evidence type="ECO:0000313" key="1">
    <source>
        <dbReference type="EMBL" id="BBZ21588.1"/>
    </source>
</evidence>
<evidence type="ECO:0000313" key="2">
    <source>
        <dbReference type="Proteomes" id="UP000467260"/>
    </source>
</evidence>
<dbReference type="Gene3D" id="3.30.300.220">
    <property type="match status" value="1"/>
</dbReference>
<dbReference type="Proteomes" id="UP000467260">
    <property type="component" value="Chromosome"/>
</dbReference>
<dbReference type="KEGG" id="mhib:MHIB_00060"/>
<dbReference type="InterPro" id="IPR029045">
    <property type="entry name" value="ClpP/crotonase-like_dom_sf"/>
</dbReference>
<dbReference type="InterPro" id="IPR001753">
    <property type="entry name" value="Enoyl-CoA_hydra/iso"/>
</dbReference>
<proteinExistence type="predicted"/>
<dbReference type="Pfam" id="PF00378">
    <property type="entry name" value="ECH_1"/>
    <property type="match status" value="1"/>
</dbReference>
<reference evidence="1 2" key="1">
    <citation type="journal article" date="2019" name="Emerg. Microbes Infect.">
        <title>Comprehensive subspecies identification of 175 nontuberculous mycobacteria species based on 7547 genomic profiles.</title>
        <authorList>
            <person name="Matsumoto Y."/>
            <person name="Kinjo T."/>
            <person name="Motooka D."/>
            <person name="Nabeya D."/>
            <person name="Jung N."/>
            <person name="Uechi K."/>
            <person name="Horii T."/>
            <person name="Iida T."/>
            <person name="Fujita J."/>
            <person name="Nakamura S."/>
        </authorList>
    </citation>
    <scope>NUCLEOTIDE SEQUENCE [LARGE SCALE GENOMIC DNA]</scope>
    <source>
        <strain evidence="1 2">JCM 13571</strain>
    </source>
</reference>
<keyword evidence="2" id="KW-1185">Reference proteome</keyword>
<name>A0A7I7X020_9MYCO</name>
<accession>A0A7I7X020</accession>